<dbReference type="CDD" id="cd17355">
    <property type="entry name" value="MFS_YcxA_like"/>
    <property type="match status" value="1"/>
</dbReference>
<gene>
    <name evidence="6" type="ORF">KY465_11350</name>
</gene>
<keyword evidence="1 4" id="KW-0812">Transmembrane</keyword>
<feature type="transmembrane region" description="Helical" evidence="4">
    <location>
        <begin position="385"/>
        <end position="403"/>
    </location>
</feature>
<keyword evidence="2 4" id="KW-1133">Transmembrane helix</keyword>
<dbReference type="InterPro" id="IPR050327">
    <property type="entry name" value="Proton-linked_MCT"/>
</dbReference>
<sequence>MSTAAPTTPVAPQAGPSALPWLIIIAGSLVALLTFGPRSAMGFFQLPMLAEKGWDRTTFGLAMAIQNLAWGFGQPLFGALADKYGTGRVIALSGLMYAAGLILMAFSPSVMWLHIGGGMLVGLGVAAGSFGIILAAFARNVAPEQRSLAFGIGTAAGSAGMFVFAPLGQGLIETFGWSEALLWMAALMMLLPFLAIPLRGNAASGRQSRDEVAQSAAAALREAVGHKSYLLLVSGFFVCGFQVAFITAHFPAYLGDIGIDASYAVIALALIGFFNIIGSLASGFIGQRVSKPYFLAVIYLARSALVTAFLLLPQTGLSVTVFAILMGLLWLSTVPPTNALVAIMFGTRHLGMLGGLVFLNHQIGSFLGVWLGGYLYDRFGSYDPVWWLGVALGLFAALVHWPIREAPIERDAPALPAG</sequence>
<protein>
    <submittedName>
        <fullName evidence="6">MFS transporter</fullName>
    </submittedName>
</protein>
<dbReference type="RefSeq" id="WP_219201832.1">
    <property type="nucleotide sequence ID" value="NZ_JAHWQX010000003.1"/>
</dbReference>
<evidence type="ECO:0000256" key="3">
    <source>
        <dbReference type="ARBA" id="ARBA00023136"/>
    </source>
</evidence>
<feature type="transmembrane region" description="Helical" evidence="4">
    <location>
        <begin position="18"/>
        <end position="36"/>
    </location>
</feature>
<feature type="transmembrane region" description="Helical" evidence="4">
    <location>
        <begin position="229"/>
        <end position="250"/>
    </location>
</feature>
<accession>A0ABS6WS32</accession>
<evidence type="ECO:0000313" key="7">
    <source>
        <dbReference type="Proteomes" id="UP001430804"/>
    </source>
</evidence>
<reference evidence="6" key="1">
    <citation type="submission" date="2021-07" db="EMBL/GenBank/DDBJ databases">
        <title>Pseudohoeflea marina sp. nov. a polyhydroxyalcanoate-producing bacterium.</title>
        <authorList>
            <person name="Zheng W."/>
            <person name="Yu S."/>
            <person name="Huang Y."/>
        </authorList>
    </citation>
    <scope>NUCLEOTIDE SEQUENCE</scope>
    <source>
        <strain evidence="6">DP4N28-3</strain>
    </source>
</reference>
<feature type="transmembrane region" description="Helical" evidence="4">
    <location>
        <begin position="112"/>
        <end position="136"/>
    </location>
</feature>
<feature type="transmembrane region" description="Helical" evidence="4">
    <location>
        <begin position="293"/>
        <end position="313"/>
    </location>
</feature>
<comment type="caution">
    <text evidence="6">The sequence shown here is derived from an EMBL/GenBank/DDBJ whole genome shotgun (WGS) entry which is preliminary data.</text>
</comment>
<feature type="transmembrane region" description="Helical" evidence="4">
    <location>
        <begin position="319"/>
        <end position="343"/>
    </location>
</feature>
<evidence type="ECO:0000259" key="5">
    <source>
        <dbReference type="PROSITE" id="PS50850"/>
    </source>
</evidence>
<feature type="transmembrane region" description="Helical" evidence="4">
    <location>
        <begin position="350"/>
        <end position="373"/>
    </location>
</feature>
<dbReference type="Proteomes" id="UP001430804">
    <property type="component" value="Unassembled WGS sequence"/>
</dbReference>
<dbReference type="PROSITE" id="PS50850">
    <property type="entry name" value="MFS"/>
    <property type="match status" value="1"/>
</dbReference>
<name>A0ABS6WS32_9HYPH</name>
<feature type="transmembrane region" description="Helical" evidence="4">
    <location>
        <begin position="89"/>
        <end position="106"/>
    </location>
</feature>
<keyword evidence="7" id="KW-1185">Reference proteome</keyword>
<dbReference type="InterPro" id="IPR020846">
    <property type="entry name" value="MFS_dom"/>
</dbReference>
<proteinExistence type="predicted"/>
<dbReference type="Pfam" id="PF07690">
    <property type="entry name" value="MFS_1"/>
    <property type="match status" value="1"/>
</dbReference>
<dbReference type="InterPro" id="IPR011701">
    <property type="entry name" value="MFS"/>
</dbReference>
<feature type="domain" description="Major facilitator superfamily (MFS) profile" evidence="5">
    <location>
        <begin position="23"/>
        <end position="408"/>
    </location>
</feature>
<organism evidence="6 7">
    <name type="scientific">Pseudohoeflea coraliihabitans</name>
    <dbReference type="NCBI Taxonomy" id="2860393"/>
    <lineage>
        <taxon>Bacteria</taxon>
        <taxon>Pseudomonadati</taxon>
        <taxon>Pseudomonadota</taxon>
        <taxon>Alphaproteobacteria</taxon>
        <taxon>Hyphomicrobiales</taxon>
        <taxon>Rhizobiaceae</taxon>
        <taxon>Pseudohoeflea</taxon>
    </lineage>
</organism>
<dbReference type="PANTHER" id="PTHR11360:SF284">
    <property type="entry name" value="EG:103B4.3 PROTEIN-RELATED"/>
    <property type="match status" value="1"/>
</dbReference>
<feature type="transmembrane region" description="Helical" evidence="4">
    <location>
        <begin position="148"/>
        <end position="168"/>
    </location>
</feature>
<feature type="transmembrane region" description="Helical" evidence="4">
    <location>
        <begin position="262"/>
        <end position="281"/>
    </location>
</feature>
<dbReference type="PANTHER" id="PTHR11360">
    <property type="entry name" value="MONOCARBOXYLATE TRANSPORTER"/>
    <property type="match status" value="1"/>
</dbReference>
<evidence type="ECO:0000256" key="1">
    <source>
        <dbReference type="ARBA" id="ARBA00022692"/>
    </source>
</evidence>
<dbReference type="EMBL" id="JAHWQX010000003">
    <property type="protein sequence ID" value="MBW3097875.1"/>
    <property type="molecule type" value="Genomic_DNA"/>
</dbReference>
<keyword evidence="3 4" id="KW-0472">Membrane</keyword>
<evidence type="ECO:0000313" key="6">
    <source>
        <dbReference type="EMBL" id="MBW3097875.1"/>
    </source>
</evidence>
<evidence type="ECO:0000256" key="4">
    <source>
        <dbReference type="SAM" id="Phobius"/>
    </source>
</evidence>
<evidence type="ECO:0000256" key="2">
    <source>
        <dbReference type="ARBA" id="ARBA00022989"/>
    </source>
</evidence>
<feature type="transmembrane region" description="Helical" evidence="4">
    <location>
        <begin position="180"/>
        <end position="198"/>
    </location>
</feature>